<name>A8ZQ64_ACAM1</name>
<dbReference type="HOGENOM" id="CLU_3228100_0_0_3"/>
<dbReference type="KEGG" id="amr:AM1_F0083"/>
<dbReference type="AlphaFoldDB" id="A8ZQ64"/>
<accession>A8ZQ64</accession>
<dbReference type="Proteomes" id="UP000000268">
    <property type="component" value="Plasmid pREB6"/>
</dbReference>
<dbReference type="EMBL" id="CP000843">
    <property type="protein sequence ID" value="ABW33101.1"/>
    <property type="molecule type" value="Genomic_DNA"/>
</dbReference>
<sequence>MWVLRSIIQFFMLSVIYPLQALFRGHSIMQTIVDGSRTDARIK</sequence>
<proteinExistence type="predicted"/>
<evidence type="ECO:0000313" key="1">
    <source>
        <dbReference type="EMBL" id="ABW33101.1"/>
    </source>
</evidence>
<organism evidence="1 2">
    <name type="scientific">Acaryochloris marina (strain MBIC 11017)</name>
    <dbReference type="NCBI Taxonomy" id="329726"/>
    <lineage>
        <taxon>Bacteria</taxon>
        <taxon>Bacillati</taxon>
        <taxon>Cyanobacteriota</taxon>
        <taxon>Cyanophyceae</taxon>
        <taxon>Acaryochloridales</taxon>
        <taxon>Acaryochloridaceae</taxon>
        <taxon>Acaryochloris</taxon>
    </lineage>
</organism>
<keyword evidence="1" id="KW-0614">Plasmid</keyword>
<keyword evidence="2" id="KW-1185">Reference proteome</keyword>
<evidence type="ECO:0000313" key="2">
    <source>
        <dbReference type="Proteomes" id="UP000000268"/>
    </source>
</evidence>
<reference evidence="1 2" key="1">
    <citation type="journal article" date="2008" name="Proc. Natl. Acad. Sci. U.S.A.">
        <title>Niche adaptation and genome expansion in the chlorophyll d-producing cyanobacterium Acaryochloris marina.</title>
        <authorList>
            <person name="Swingley W.D."/>
            <person name="Chen M."/>
            <person name="Cheung P.C."/>
            <person name="Conrad A.L."/>
            <person name="Dejesa L.C."/>
            <person name="Hao J."/>
            <person name="Honchak B.M."/>
            <person name="Karbach L.E."/>
            <person name="Kurdoglu A."/>
            <person name="Lahiri S."/>
            <person name="Mastrian S.D."/>
            <person name="Miyashita H."/>
            <person name="Page L."/>
            <person name="Ramakrishna P."/>
            <person name="Satoh S."/>
            <person name="Sattley W.M."/>
            <person name="Shimada Y."/>
            <person name="Taylor H.L."/>
            <person name="Tomo T."/>
            <person name="Tsuchiya T."/>
            <person name="Wang Z.T."/>
            <person name="Raymond J."/>
            <person name="Mimuro M."/>
            <person name="Blankenship R.E."/>
            <person name="Touchman J.W."/>
        </authorList>
    </citation>
    <scope>NUCLEOTIDE SEQUENCE [LARGE SCALE GENOMIC DNA]</scope>
    <source>
        <strain evidence="2">MBIC 11017</strain>
        <plasmid evidence="2">Plasmid pREB6</plasmid>
    </source>
</reference>
<geneLocation type="plasmid" evidence="1 2">
    <name>pREB6</name>
</geneLocation>
<protein>
    <submittedName>
        <fullName evidence="1">Uncharacterized protein</fullName>
    </submittedName>
</protein>
<gene>
    <name evidence="1" type="ordered locus">AM1_F0083</name>
</gene>